<dbReference type="PATRIC" id="fig|423471.3.peg.3137"/>
<proteinExistence type="predicted"/>
<organism evidence="1 2">
    <name type="scientific">Crocosphaera watsonii WH 0003</name>
    <dbReference type="NCBI Taxonomy" id="423471"/>
    <lineage>
        <taxon>Bacteria</taxon>
        <taxon>Bacillati</taxon>
        <taxon>Cyanobacteriota</taxon>
        <taxon>Cyanophyceae</taxon>
        <taxon>Oscillatoriophycideae</taxon>
        <taxon>Chroococcales</taxon>
        <taxon>Aphanothecaceae</taxon>
        <taxon>Crocosphaera</taxon>
    </lineage>
</organism>
<protein>
    <submittedName>
        <fullName evidence="1">Uncharacterized protein</fullName>
    </submittedName>
</protein>
<comment type="caution">
    <text evidence="1">The sequence shown here is derived from an EMBL/GenBank/DDBJ whole genome shotgun (WGS) entry which is preliminary data.</text>
</comment>
<reference evidence="1 2" key="1">
    <citation type="journal article" date="2011" name="Front. Microbiol.">
        <title>Two Strains of Crocosphaera watsonii with Highly Conserved Genomes are Distinguished by Strain-Specific Features.</title>
        <authorList>
            <person name="Bench S.R."/>
            <person name="Ilikchyan I.N."/>
            <person name="Tripp H.J."/>
            <person name="Zehr J.P."/>
        </authorList>
    </citation>
    <scope>NUCLEOTIDE SEQUENCE [LARGE SCALE GENOMIC DNA]</scope>
    <source>
        <strain evidence="1 2">WH 0003</strain>
    </source>
</reference>
<sequence>MRPHGLPRSRQFLLIIEDVLGGEGKILYIFLVMDGIEFI</sequence>
<evidence type="ECO:0000313" key="2">
    <source>
        <dbReference type="Proteomes" id="UP000003477"/>
    </source>
</evidence>
<dbReference type="AlphaFoldDB" id="G5J795"/>
<dbReference type="Proteomes" id="UP000003477">
    <property type="component" value="Unassembled WGS sequence"/>
</dbReference>
<dbReference type="EMBL" id="AESD01000493">
    <property type="protein sequence ID" value="EHJ11956.1"/>
    <property type="molecule type" value="Genomic_DNA"/>
</dbReference>
<accession>G5J795</accession>
<gene>
    <name evidence="1" type="ORF">CWATWH0003_3336</name>
</gene>
<name>G5J795_CROWT</name>
<evidence type="ECO:0000313" key="1">
    <source>
        <dbReference type="EMBL" id="EHJ11956.1"/>
    </source>
</evidence>